<dbReference type="PROSITE" id="PS51462">
    <property type="entry name" value="NUDIX"/>
    <property type="match status" value="1"/>
</dbReference>
<dbReference type="Gene3D" id="3.90.79.10">
    <property type="entry name" value="Nucleoside Triphosphate Pyrophosphohydrolase"/>
    <property type="match status" value="1"/>
</dbReference>
<dbReference type="RefSeq" id="WP_155588780.1">
    <property type="nucleotide sequence ID" value="NZ_WNLP01000005.1"/>
</dbReference>
<dbReference type="InterPro" id="IPR000086">
    <property type="entry name" value="NUDIX_hydrolase_dom"/>
</dbReference>
<evidence type="ECO:0000256" key="1">
    <source>
        <dbReference type="ARBA" id="ARBA00001946"/>
    </source>
</evidence>
<dbReference type="CDD" id="cd03429">
    <property type="entry name" value="NUDIX_NADH_pyrophosphatase_Nudt13"/>
    <property type="match status" value="1"/>
</dbReference>
<keyword evidence="7" id="KW-0460">Magnesium</keyword>
<evidence type="ECO:0000256" key="9">
    <source>
        <dbReference type="ARBA" id="ARBA00023679"/>
    </source>
</evidence>
<name>A0A7K1J5Z5_9BIFI</name>
<dbReference type="InterPro" id="IPR050241">
    <property type="entry name" value="NAD-cap_RNA_hydrolase_NudC"/>
</dbReference>
<dbReference type="PANTHER" id="PTHR42904">
    <property type="entry name" value="NUDIX HYDROLASE, NUDC SUBFAMILY"/>
    <property type="match status" value="1"/>
</dbReference>
<dbReference type="InterPro" id="IPR015797">
    <property type="entry name" value="NUDIX_hydrolase-like_dom_sf"/>
</dbReference>
<dbReference type="PANTHER" id="PTHR42904:SF6">
    <property type="entry name" value="NAD-CAPPED RNA HYDROLASE NUDT12"/>
    <property type="match status" value="1"/>
</dbReference>
<evidence type="ECO:0000256" key="5">
    <source>
        <dbReference type="ARBA" id="ARBA00022723"/>
    </source>
</evidence>
<evidence type="ECO:0000256" key="2">
    <source>
        <dbReference type="ARBA" id="ARBA00001947"/>
    </source>
</evidence>
<dbReference type="Proteomes" id="UP000487882">
    <property type="component" value="Unassembled WGS sequence"/>
</dbReference>
<keyword evidence="12" id="KW-1185">Reference proteome</keyword>
<dbReference type="Gene3D" id="3.90.79.20">
    <property type="match status" value="1"/>
</dbReference>
<evidence type="ECO:0000256" key="4">
    <source>
        <dbReference type="ARBA" id="ARBA00012381"/>
    </source>
</evidence>
<evidence type="ECO:0000313" key="12">
    <source>
        <dbReference type="Proteomes" id="UP000487882"/>
    </source>
</evidence>
<comment type="cofactor">
    <cofactor evidence="2">
        <name>Zn(2+)</name>
        <dbReference type="ChEBI" id="CHEBI:29105"/>
    </cofactor>
</comment>
<dbReference type="EMBL" id="WNLP01000005">
    <property type="protein sequence ID" value="MUH59865.1"/>
    <property type="molecule type" value="Genomic_DNA"/>
</dbReference>
<comment type="caution">
    <text evidence="11">The sequence shown here is derived from an EMBL/GenBank/DDBJ whole genome shotgun (WGS) entry which is preliminary data.</text>
</comment>
<evidence type="ECO:0000256" key="3">
    <source>
        <dbReference type="ARBA" id="ARBA00009595"/>
    </source>
</evidence>
<keyword evidence="6" id="KW-0378">Hydrolase</keyword>
<dbReference type="EC" id="3.6.1.22" evidence="4"/>
<dbReference type="Pfam" id="PF00293">
    <property type="entry name" value="NUDIX"/>
    <property type="match status" value="1"/>
</dbReference>
<dbReference type="SUPFAM" id="SSF55811">
    <property type="entry name" value="Nudix"/>
    <property type="match status" value="1"/>
</dbReference>
<reference evidence="11 12" key="1">
    <citation type="submission" date="2019-09" db="EMBL/GenBank/DDBJ databases">
        <title>Bifidobacterium canis sp. nov., isolated from the digestive tract of German Shepherd dog puppy.</title>
        <authorList>
            <person name="Bunesova V."/>
        </authorList>
    </citation>
    <scope>NUCLEOTIDE SEQUENCE [LARGE SCALE GENOMIC DNA]</scope>
    <source>
        <strain evidence="11 12">GSD1FS</strain>
    </source>
</reference>
<dbReference type="PROSITE" id="PS00893">
    <property type="entry name" value="NUDIX_BOX"/>
    <property type="match status" value="1"/>
</dbReference>
<comment type="similarity">
    <text evidence="3">Belongs to the Nudix hydrolase family. NudC subfamily.</text>
</comment>
<protein>
    <recommendedName>
        <fullName evidence="4">NAD(+) diphosphatase</fullName>
        <ecNumber evidence="4">3.6.1.22</ecNumber>
    </recommendedName>
</protein>
<dbReference type="NCBIfam" id="NF001299">
    <property type="entry name" value="PRK00241.1"/>
    <property type="match status" value="1"/>
</dbReference>
<dbReference type="GO" id="GO:0046872">
    <property type="term" value="F:metal ion binding"/>
    <property type="evidence" value="ECO:0007669"/>
    <property type="project" value="UniProtKB-KW"/>
</dbReference>
<evidence type="ECO:0000259" key="10">
    <source>
        <dbReference type="PROSITE" id="PS51462"/>
    </source>
</evidence>
<evidence type="ECO:0000313" key="11">
    <source>
        <dbReference type="EMBL" id="MUH59865.1"/>
    </source>
</evidence>
<evidence type="ECO:0000256" key="8">
    <source>
        <dbReference type="ARBA" id="ARBA00023027"/>
    </source>
</evidence>
<dbReference type="InterPro" id="IPR049734">
    <property type="entry name" value="NudC-like_C"/>
</dbReference>
<dbReference type="InterPro" id="IPR020084">
    <property type="entry name" value="NUDIX_hydrolase_CS"/>
</dbReference>
<dbReference type="GO" id="GO:0005829">
    <property type="term" value="C:cytosol"/>
    <property type="evidence" value="ECO:0007669"/>
    <property type="project" value="TreeGrafter"/>
</dbReference>
<evidence type="ECO:0000256" key="7">
    <source>
        <dbReference type="ARBA" id="ARBA00022842"/>
    </source>
</evidence>
<comment type="cofactor">
    <cofactor evidence="1">
        <name>Mg(2+)</name>
        <dbReference type="ChEBI" id="CHEBI:18420"/>
    </cofactor>
</comment>
<keyword evidence="5" id="KW-0479">Metal-binding</keyword>
<dbReference type="GO" id="GO:0006742">
    <property type="term" value="P:NADP+ catabolic process"/>
    <property type="evidence" value="ECO:0007669"/>
    <property type="project" value="TreeGrafter"/>
</dbReference>
<accession>A0A7K1J5Z5</accession>
<dbReference type="GO" id="GO:0019677">
    <property type="term" value="P:NAD+ catabolic process"/>
    <property type="evidence" value="ECO:0007669"/>
    <property type="project" value="TreeGrafter"/>
</dbReference>
<proteinExistence type="inferred from homology"/>
<keyword evidence="8" id="KW-0520">NAD</keyword>
<gene>
    <name evidence="11" type="ORF">GSD1FS_1208</name>
</gene>
<feature type="domain" description="Nudix hydrolase" evidence="10">
    <location>
        <begin position="228"/>
        <end position="358"/>
    </location>
</feature>
<sequence length="366" mass="40591">MFAPLALTQALPYLPLVQGDIDYQVDRRDDPQLIEQTLQLPSTRVLLCRNGRVAVPFGQHNLLQLSNSRMRLAALPGSYAARALRSAPKGVIAMYLGCYRGAHDEHAVAIDLSALPEGPQMSSAMERAQQSGGTVDAAFEDDLDSRESSQESSVLEQAITRFDWVDLRAFAPHASSREVGQAVTMLSLANWQNSQHHCPSCGYPTETAMSGWAQRCTNGGDNNRILFPRVEPAIICTVVDSKDRLLLQHNRTWKGNLFSISAGFVEAGENLEHACRRETEEETGIRIGEVKYLGSQPWPFPFSLMMGFKAQALSNNIHVDGDEVNAARWVTRDEFTDLMVTGEIEVPGKATIARVMIEEWYGRQID</sequence>
<dbReference type="AlphaFoldDB" id="A0A7K1J5Z5"/>
<comment type="catalytic activity">
    <reaction evidence="9">
        <text>a 5'-end NAD(+)-phospho-ribonucleoside in mRNA + H2O = a 5'-end phospho-adenosine-phospho-ribonucleoside in mRNA + beta-nicotinamide D-ribonucleotide + 2 H(+)</text>
        <dbReference type="Rhea" id="RHEA:60876"/>
        <dbReference type="Rhea" id="RHEA-COMP:15698"/>
        <dbReference type="Rhea" id="RHEA-COMP:15719"/>
        <dbReference type="ChEBI" id="CHEBI:14649"/>
        <dbReference type="ChEBI" id="CHEBI:15377"/>
        <dbReference type="ChEBI" id="CHEBI:15378"/>
        <dbReference type="ChEBI" id="CHEBI:144029"/>
        <dbReference type="ChEBI" id="CHEBI:144051"/>
    </reaction>
    <physiologicalReaction direction="left-to-right" evidence="9">
        <dbReference type="Rhea" id="RHEA:60877"/>
    </physiologicalReaction>
</comment>
<evidence type="ECO:0000256" key="6">
    <source>
        <dbReference type="ARBA" id="ARBA00022801"/>
    </source>
</evidence>
<dbReference type="GO" id="GO:0035529">
    <property type="term" value="F:NADH pyrophosphatase activity"/>
    <property type="evidence" value="ECO:0007669"/>
    <property type="project" value="TreeGrafter"/>
</dbReference>
<organism evidence="11 12">
    <name type="scientific">Bifidobacterium canis</name>
    <dbReference type="NCBI Taxonomy" id="2610880"/>
    <lineage>
        <taxon>Bacteria</taxon>
        <taxon>Bacillati</taxon>
        <taxon>Actinomycetota</taxon>
        <taxon>Actinomycetes</taxon>
        <taxon>Bifidobacteriales</taxon>
        <taxon>Bifidobacteriaceae</taxon>
        <taxon>Bifidobacterium</taxon>
    </lineage>
</organism>